<keyword evidence="2 5" id="KW-0808">Transferase</keyword>
<protein>
    <submittedName>
        <fullName evidence="5">Phosphate butyryltransferase</fullName>
    </submittedName>
</protein>
<proteinExistence type="inferred from homology"/>
<organism evidence="5 6">
    <name type="scientific">Caloramator fervidus</name>
    <dbReference type="NCBI Taxonomy" id="29344"/>
    <lineage>
        <taxon>Bacteria</taxon>
        <taxon>Bacillati</taxon>
        <taxon>Bacillota</taxon>
        <taxon>Clostridia</taxon>
        <taxon>Eubacteriales</taxon>
        <taxon>Clostridiaceae</taxon>
        <taxon>Caloramator</taxon>
    </lineage>
</organism>
<evidence type="ECO:0000256" key="1">
    <source>
        <dbReference type="ARBA" id="ARBA00005656"/>
    </source>
</evidence>
<evidence type="ECO:0000256" key="2">
    <source>
        <dbReference type="ARBA" id="ARBA00022679"/>
    </source>
</evidence>
<dbReference type="AlphaFoldDB" id="A0A1H5TJ55"/>
<dbReference type="InterPro" id="IPR050500">
    <property type="entry name" value="Phos_Acetyltrans/Butyryltrans"/>
</dbReference>
<dbReference type="Gene3D" id="3.40.718.10">
    <property type="entry name" value="Isopropylmalate Dehydrogenase"/>
    <property type="match status" value="1"/>
</dbReference>
<dbReference type="InterPro" id="IPR012147">
    <property type="entry name" value="P_Ac_Bu_trans"/>
</dbReference>
<reference evidence="6" key="1">
    <citation type="submission" date="2016-10" db="EMBL/GenBank/DDBJ databases">
        <authorList>
            <person name="Varghese N."/>
            <person name="Submissions S."/>
        </authorList>
    </citation>
    <scope>NUCLEOTIDE SEQUENCE [LARGE SCALE GENOMIC DNA]</scope>
    <source>
        <strain evidence="6">DSM 5463</strain>
    </source>
</reference>
<evidence type="ECO:0000256" key="3">
    <source>
        <dbReference type="ARBA" id="ARBA00023315"/>
    </source>
</evidence>
<gene>
    <name evidence="5" type="ORF">SAMN05660865_00639</name>
</gene>
<evidence type="ECO:0000313" key="6">
    <source>
        <dbReference type="Proteomes" id="UP000242850"/>
    </source>
</evidence>
<keyword evidence="3" id="KW-0012">Acyltransferase</keyword>
<accession>A0A1H5TJ55</accession>
<dbReference type="PANTHER" id="PTHR43356:SF2">
    <property type="entry name" value="PHOSPHATE ACETYLTRANSFERASE"/>
    <property type="match status" value="1"/>
</dbReference>
<evidence type="ECO:0000313" key="5">
    <source>
        <dbReference type="EMBL" id="SEF62845.1"/>
    </source>
</evidence>
<dbReference type="RefSeq" id="WP_103895644.1">
    <property type="nucleotide sequence ID" value="NZ_FNUK01000006.1"/>
</dbReference>
<dbReference type="Proteomes" id="UP000242850">
    <property type="component" value="Unassembled WGS sequence"/>
</dbReference>
<dbReference type="OrthoDB" id="9774179at2"/>
<dbReference type="SUPFAM" id="SSF53659">
    <property type="entry name" value="Isocitrate/Isopropylmalate dehydrogenase-like"/>
    <property type="match status" value="1"/>
</dbReference>
<dbReference type="PANTHER" id="PTHR43356">
    <property type="entry name" value="PHOSPHATE ACETYLTRANSFERASE"/>
    <property type="match status" value="1"/>
</dbReference>
<name>A0A1H5TJ55_9CLOT</name>
<dbReference type="NCBIfam" id="NF004472">
    <property type="entry name" value="PRK05805.1"/>
    <property type="match status" value="1"/>
</dbReference>
<dbReference type="PIRSF" id="PIRSF000428">
    <property type="entry name" value="P_Ac_trans"/>
    <property type="match status" value="1"/>
</dbReference>
<keyword evidence="6" id="KW-1185">Reference proteome</keyword>
<sequence length="302" mass="32342">MIKTFDEILEMVKNYPTKKIAVAVAQDEPVLEAVYEAKKMGIADAILVGDKEKILECEKILNIPEDTFEIIDEKDNAKASLKAVELVSTKQAHMVMKGLVDTATFLRAVLDKEKGLRTGKVLSHVAVFEVPALNRMLLLTDAAMNIAPDLMTKKQIIENAVVVAKAIGMEMPKVAVVAAVEVVNPDMQPTIDAAVLSKMNDRGQIKGCIVDGPLAIDNALSEEAAKHKGIKSPVAGHADIILVPNIETGNAMYKTLTYTSNAKNGGIILGAAAPVILTSRADSNESKLYSIALASLVAELTK</sequence>
<comment type="similarity">
    <text evidence="1">Belongs to the phosphate acetyltransferase and butyryltransferase family.</text>
</comment>
<dbReference type="GO" id="GO:0050182">
    <property type="term" value="F:phosphate butyryltransferase activity"/>
    <property type="evidence" value="ECO:0007669"/>
    <property type="project" value="InterPro"/>
</dbReference>
<dbReference type="Pfam" id="PF01515">
    <property type="entry name" value="PTA_PTB"/>
    <property type="match status" value="1"/>
</dbReference>
<dbReference type="InterPro" id="IPR002505">
    <property type="entry name" value="PTA_PTB"/>
</dbReference>
<feature type="domain" description="Phosphate acetyl/butaryl transferase" evidence="4">
    <location>
        <begin position="77"/>
        <end position="294"/>
    </location>
</feature>
<dbReference type="GO" id="GO:0019605">
    <property type="term" value="P:butyrate metabolic process"/>
    <property type="evidence" value="ECO:0007669"/>
    <property type="project" value="InterPro"/>
</dbReference>
<dbReference type="NCBIfam" id="TIGR02706">
    <property type="entry name" value="P_butyryltrans"/>
    <property type="match status" value="1"/>
</dbReference>
<dbReference type="NCBIfam" id="NF006045">
    <property type="entry name" value="PRK08190.1"/>
    <property type="match status" value="1"/>
</dbReference>
<evidence type="ECO:0000259" key="4">
    <source>
        <dbReference type="Pfam" id="PF01515"/>
    </source>
</evidence>
<dbReference type="InterPro" id="IPR014079">
    <property type="entry name" value="Phosphate_butyryltransferase"/>
</dbReference>
<dbReference type="EMBL" id="FNUK01000006">
    <property type="protein sequence ID" value="SEF62845.1"/>
    <property type="molecule type" value="Genomic_DNA"/>
</dbReference>